<gene>
    <name evidence="1" type="ORF">QE404_000315</name>
</gene>
<proteinExistence type="predicted"/>
<protein>
    <submittedName>
        <fullName evidence="1">Uncharacterized protein</fullName>
    </submittedName>
</protein>
<keyword evidence="2" id="KW-1185">Reference proteome</keyword>
<dbReference type="EMBL" id="JAUTAL010000001">
    <property type="protein sequence ID" value="MDQ1095168.1"/>
    <property type="molecule type" value="Genomic_DNA"/>
</dbReference>
<dbReference type="Proteomes" id="UP001225072">
    <property type="component" value="Unassembled WGS sequence"/>
</dbReference>
<comment type="caution">
    <text evidence="1">The sequence shown here is derived from an EMBL/GenBank/DDBJ whole genome shotgun (WGS) entry which is preliminary data.</text>
</comment>
<evidence type="ECO:0000313" key="1">
    <source>
        <dbReference type="EMBL" id="MDQ1095168.1"/>
    </source>
</evidence>
<name>A0ABU0TDM1_9FLAO</name>
<organism evidence="1 2">
    <name type="scientific">Chryseobacterium camelliae</name>
    <dbReference type="NCBI Taxonomy" id="1265445"/>
    <lineage>
        <taxon>Bacteria</taxon>
        <taxon>Pseudomonadati</taxon>
        <taxon>Bacteroidota</taxon>
        <taxon>Flavobacteriia</taxon>
        <taxon>Flavobacteriales</taxon>
        <taxon>Weeksellaceae</taxon>
        <taxon>Chryseobacterium group</taxon>
        <taxon>Chryseobacterium</taxon>
    </lineage>
</organism>
<accession>A0ABU0TDM1</accession>
<sequence>MTKVRPIDDSSLSVGIRDKKKFLNEFKILLMNLQSHFAVPVHHSKYLSNMM</sequence>
<reference evidence="1 2" key="1">
    <citation type="submission" date="2023-07" db="EMBL/GenBank/DDBJ databases">
        <title>Functional and genomic diversity of the sorghum phyllosphere microbiome.</title>
        <authorList>
            <person name="Shade A."/>
        </authorList>
    </citation>
    <scope>NUCLEOTIDE SEQUENCE [LARGE SCALE GENOMIC DNA]</scope>
    <source>
        <strain evidence="1 2">SORGH_AS_1064</strain>
    </source>
</reference>
<evidence type="ECO:0000313" key="2">
    <source>
        <dbReference type="Proteomes" id="UP001225072"/>
    </source>
</evidence>